<keyword evidence="3" id="KW-1185">Reference proteome</keyword>
<evidence type="ECO:0000313" key="3">
    <source>
        <dbReference type="Proteomes" id="UP000693946"/>
    </source>
</evidence>
<comment type="caution">
    <text evidence="2">The sequence shown here is derived from an EMBL/GenBank/DDBJ whole genome shotgun (WGS) entry which is preliminary data.</text>
</comment>
<reference evidence="2 3" key="1">
    <citation type="journal article" date="2021" name="Sci. Rep.">
        <title>Chromosome anchoring in Senegalese sole (Solea senegalensis) reveals sex-associated markers and genome rearrangements in flatfish.</title>
        <authorList>
            <person name="Guerrero-Cozar I."/>
            <person name="Gomez-Garrido J."/>
            <person name="Berbel C."/>
            <person name="Martinez-Blanch J.F."/>
            <person name="Alioto T."/>
            <person name="Claros M.G."/>
            <person name="Gagnaire P.A."/>
            <person name="Manchado M."/>
        </authorList>
    </citation>
    <scope>NUCLEOTIDE SEQUENCE [LARGE SCALE GENOMIC DNA]</scope>
    <source>
        <strain evidence="2">Sse05_10M</strain>
    </source>
</reference>
<evidence type="ECO:0000256" key="1">
    <source>
        <dbReference type="SAM" id="MobiDB-lite"/>
    </source>
</evidence>
<name>A0AAV6PFE6_SOLSE</name>
<proteinExistence type="predicted"/>
<dbReference type="Proteomes" id="UP000693946">
    <property type="component" value="Unassembled WGS sequence"/>
</dbReference>
<evidence type="ECO:0000313" key="2">
    <source>
        <dbReference type="EMBL" id="KAG7459277.1"/>
    </source>
</evidence>
<dbReference type="EMBL" id="JAGKHQ010001201">
    <property type="protein sequence ID" value="KAG7459277.1"/>
    <property type="molecule type" value="Genomic_DNA"/>
</dbReference>
<organism evidence="2 3">
    <name type="scientific">Solea senegalensis</name>
    <name type="common">Senegalese sole</name>
    <dbReference type="NCBI Taxonomy" id="28829"/>
    <lineage>
        <taxon>Eukaryota</taxon>
        <taxon>Metazoa</taxon>
        <taxon>Chordata</taxon>
        <taxon>Craniata</taxon>
        <taxon>Vertebrata</taxon>
        <taxon>Euteleostomi</taxon>
        <taxon>Actinopterygii</taxon>
        <taxon>Neopterygii</taxon>
        <taxon>Teleostei</taxon>
        <taxon>Neoteleostei</taxon>
        <taxon>Acanthomorphata</taxon>
        <taxon>Carangaria</taxon>
        <taxon>Pleuronectiformes</taxon>
        <taxon>Pleuronectoidei</taxon>
        <taxon>Soleidae</taxon>
        <taxon>Solea</taxon>
    </lineage>
</organism>
<sequence length="67" mass="7326">MTSQPQRVVTHLLHSTISVESHRELLRADSLYPPESREPSQAKPSRASVRSHGHMQTAARGAAAVRG</sequence>
<gene>
    <name evidence="2" type="ORF">JOB18_005968</name>
</gene>
<protein>
    <submittedName>
        <fullName evidence="2">Uncharacterized protein</fullName>
    </submittedName>
</protein>
<accession>A0AAV6PFE6</accession>
<feature type="region of interest" description="Disordered" evidence="1">
    <location>
        <begin position="30"/>
        <end position="67"/>
    </location>
</feature>
<dbReference type="AlphaFoldDB" id="A0AAV6PFE6"/>